<evidence type="ECO:0000256" key="5">
    <source>
        <dbReference type="ARBA" id="ARBA00022525"/>
    </source>
</evidence>
<gene>
    <name evidence="14" type="ORF">SADUNF_Sadunf19G0103000</name>
</gene>
<feature type="transmembrane region" description="Helical" evidence="11">
    <location>
        <begin position="12"/>
        <end position="38"/>
    </location>
</feature>
<reference evidence="14 15" key="1">
    <citation type="submission" date="2020-10" db="EMBL/GenBank/DDBJ databases">
        <title>Plant Genome Project.</title>
        <authorList>
            <person name="Zhang R.-G."/>
        </authorList>
    </citation>
    <scope>NUCLEOTIDE SEQUENCE [LARGE SCALE GENOMIC DNA]</scope>
    <source>
        <strain evidence="14">FAFU-HL-1</strain>
        <tissue evidence="14">Leaf</tissue>
    </source>
</reference>
<dbReference type="GO" id="GO:0016020">
    <property type="term" value="C:membrane"/>
    <property type="evidence" value="ECO:0007669"/>
    <property type="project" value="UniProtKB-SubCell"/>
</dbReference>
<dbReference type="PROSITE" id="PS50843">
    <property type="entry name" value="EXPANSIN_CBD"/>
    <property type="match status" value="1"/>
</dbReference>
<feature type="domain" description="Expansin-like CBD" evidence="13">
    <location>
        <begin position="454"/>
        <end position="535"/>
    </location>
</feature>
<evidence type="ECO:0000259" key="12">
    <source>
        <dbReference type="PROSITE" id="PS50842"/>
    </source>
</evidence>
<dbReference type="PANTHER" id="PTHR31692">
    <property type="entry name" value="EXPANSIN-B3"/>
    <property type="match status" value="1"/>
</dbReference>
<dbReference type="InterPro" id="IPR007117">
    <property type="entry name" value="Expansin_CBD"/>
</dbReference>
<evidence type="ECO:0000256" key="4">
    <source>
        <dbReference type="ARBA" id="ARBA00022512"/>
    </source>
</evidence>
<keyword evidence="15" id="KW-1185">Reference proteome</keyword>
<dbReference type="PRINTS" id="PR01225">
    <property type="entry name" value="EXPANSNFAMLY"/>
</dbReference>
<comment type="function">
    <text evidence="10">May cause loosening and extension of plant cell walls by disrupting non-covalent bonding between cellulose microfibrils and matrix glucans. No enzymatic activity has been found.</text>
</comment>
<keyword evidence="11" id="KW-0812">Transmembrane</keyword>
<evidence type="ECO:0000256" key="8">
    <source>
        <dbReference type="ARBA" id="ARBA00023157"/>
    </source>
</evidence>
<dbReference type="EMBL" id="JADGMS010000019">
    <property type="protein sequence ID" value="KAF9661768.1"/>
    <property type="molecule type" value="Genomic_DNA"/>
</dbReference>
<evidence type="ECO:0000256" key="2">
    <source>
        <dbReference type="ARBA" id="ARBA00004191"/>
    </source>
</evidence>
<keyword evidence="6" id="KW-0732">Signal</keyword>
<dbReference type="FunFam" id="2.40.40.10:FF:000004">
    <property type="entry name" value="Expansin B3"/>
    <property type="match status" value="1"/>
</dbReference>
<dbReference type="InterPro" id="IPR036749">
    <property type="entry name" value="Expansin_CBD_sf"/>
</dbReference>
<dbReference type="SMART" id="SM00837">
    <property type="entry name" value="DPBB_1"/>
    <property type="match status" value="1"/>
</dbReference>
<protein>
    <submittedName>
        <fullName evidence="14">Uncharacterized protein</fullName>
    </submittedName>
</protein>
<dbReference type="GO" id="GO:0005576">
    <property type="term" value="C:extracellular region"/>
    <property type="evidence" value="ECO:0007669"/>
    <property type="project" value="InterPro"/>
</dbReference>
<dbReference type="GO" id="GO:0006949">
    <property type="term" value="P:syncytium formation"/>
    <property type="evidence" value="ECO:0007669"/>
    <property type="project" value="TreeGrafter"/>
</dbReference>
<dbReference type="SUPFAM" id="SSF50685">
    <property type="entry name" value="Barwin-like endoglucanases"/>
    <property type="match status" value="1"/>
</dbReference>
<dbReference type="SUPFAM" id="SSF49590">
    <property type="entry name" value="PHL pollen allergen"/>
    <property type="match status" value="1"/>
</dbReference>
<dbReference type="Proteomes" id="UP000657918">
    <property type="component" value="Unassembled WGS sequence"/>
</dbReference>
<dbReference type="InterPro" id="IPR007112">
    <property type="entry name" value="Expansin/allergen_DPBB_dom"/>
</dbReference>
<evidence type="ECO:0000256" key="3">
    <source>
        <dbReference type="ARBA" id="ARBA00005650"/>
    </source>
</evidence>
<evidence type="ECO:0000256" key="10">
    <source>
        <dbReference type="ARBA" id="ARBA00053397"/>
    </source>
</evidence>
<dbReference type="PROSITE" id="PS50842">
    <property type="entry name" value="EXPANSIN_EG45"/>
    <property type="match status" value="1"/>
</dbReference>
<evidence type="ECO:0000259" key="13">
    <source>
        <dbReference type="PROSITE" id="PS50843"/>
    </source>
</evidence>
<keyword evidence="11" id="KW-1133">Transmembrane helix</keyword>
<evidence type="ECO:0000256" key="7">
    <source>
        <dbReference type="ARBA" id="ARBA00023136"/>
    </source>
</evidence>
<sequence length="541" mass="60749">MASVMRSCIQSILKLLNCVIGMVGMAMMLYALWLIRVWQREIGDFPFFDDDDDFTPWFIYTFLGLGVALSMITFLGHIAAETANGCCLYLVSFPRIKCMTFLANFELNRIQYMLFVFLLLMLEAGVTADIFLNRDWEEDFPEDPSGSFIRSSFELCKWIGLSIVFLQGLSFLVAMILKAVGPHPCYDSDDDYASDRVPLLKDAVHLPSYAVNPVYGSRNDASIRFNEKVDMLNYCGFHDMIIVDGLDQKLIRENKKRDNFHKDENSQKEDWTSLYHLTSRACTGAEAFKKEKALWMCCQYQIHSPHNVADLHWKPATATWYGSPEGDGSDGGACGYGSLVDVKPFRARVGAVSPVLFKNGEGCGACYKVRCLDKSICSRRAVTIIVMDECPGGYCSNGNTHFDLSGAAFGRMAISGENGQLRNRGEIPVIYRRTPCKYPGKNIAFHVNEGSTDYWLSLLVEFEDGDGDVGSMHIREAGGTEWLEMNHVWGANWCIIRGPLKGPFSVKLTTLATGRTLSAREVIPRNWAPKATYTSRLNFLH</sequence>
<keyword evidence="5" id="KW-0964">Secreted</keyword>
<dbReference type="GO" id="GO:0009506">
    <property type="term" value="C:plasmodesma"/>
    <property type="evidence" value="ECO:0007669"/>
    <property type="project" value="TreeGrafter"/>
</dbReference>
<name>A0A835J1H4_9ROSI</name>
<keyword evidence="8" id="KW-1015">Disulfide bond</keyword>
<evidence type="ECO:0000256" key="11">
    <source>
        <dbReference type="SAM" id="Phobius"/>
    </source>
</evidence>
<keyword evidence="4" id="KW-0134">Cell wall</keyword>
<organism evidence="14 15">
    <name type="scientific">Salix dunnii</name>
    <dbReference type="NCBI Taxonomy" id="1413687"/>
    <lineage>
        <taxon>Eukaryota</taxon>
        <taxon>Viridiplantae</taxon>
        <taxon>Streptophyta</taxon>
        <taxon>Embryophyta</taxon>
        <taxon>Tracheophyta</taxon>
        <taxon>Spermatophyta</taxon>
        <taxon>Magnoliopsida</taxon>
        <taxon>eudicotyledons</taxon>
        <taxon>Gunneridae</taxon>
        <taxon>Pentapetalae</taxon>
        <taxon>rosids</taxon>
        <taxon>fabids</taxon>
        <taxon>Malpighiales</taxon>
        <taxon>Salicaceae</taxon>
        <taxon>Saliceae</taxon>
        <taxon>Salix</taxon>
    </lineage>
</organism>
<dbReference type="FunFam" id="2.60.40.760:FF:000002">
    <property type="entry name" value="Beta-expansin 3"/>
    <property type="match status" value="1"/>
</dbReference>
<evidence type="ECO:0000313" key="15">
    <source>
        <dbReference type="Proteomes" id="UP000657918"/>
    </source>
</evidence>
<feature type="transmembrane region" description="Helical" evidence="11">
    <location>
        <begin position="58"/>
        <end position="91"/>
    </location>
</feature>
<dbReference type="InterPro" id="IPR036908">
    <property type="entry name" value="RlpA-like_sf"/>
</dbReference>
<dbReference type="PRINTS" id="PR00829">
    <property type="entry name" value="LOLP1ALLERGN"/>
</dbReference>
<comment type="caution">
    <text evidence="14">The sequence shown here is derived from an EMBL/GenBank/DDBJ whole genome shotgun (WGS) entry which is preliminary data.</text>
</comment>
<dbReference type="InterPro" id="IPR009009">
    <property type="entry name" value="RlpA-like_DPBB"/>
</dbReference>
<evidence type="ECO:0000256" key="1">
    <source>
        <dbReference type="ARBA" id="ARBA00004170"/>
    </source>
</evidence>
<dbReference type="InterPro" id="IPR005795">
    <property type="entry name" value="LolPI"/>
</dbReference>
<keyword evidence="7 11" id="KW-0472">Membrane</keyword>
<dbReference type="Gene3D" id="2.60.40.760">
    <property type="entry name" value="Expansin, cellulose-binding-like domain"/>
    <property type="match status" value="1"/>
</dbReference>
<keyword evidence="9" id="KW-0961">Cell wall biogenesis/degradation</keyword>
<dbReference type="Gene3D" id="2.40.40.10">
    <property type="entry name" value="RlpA-like domain"/>
    <property type="match status" value="1"/>
</dbReference>
<accession>A0A835J1H4</accession>
<evidence type="ECO:0000256" key="9">
    <source>
        <dbReference type="ARBA" id="ARBA00023316"/>
    </source>
</evidence>
<dbReference type="PANTHER" id="PTHR31692:SF5">
    <property type="entry name" value="EXPANSIN-B3"/>
    <property type="match status" value="1"/>
</dbReference>
<dbReference type="Pfam" id="PF03330">
    <property type="entry name" value="DPBB_1"/>
    <property type="match status" value="1"/>
</dbReference>
<dbReference type="InterPro" id="IPR007118">
    <property type="entry name" value="Expan_Lol_pI"/>
</dbReference>
<dbReference type="OrthoDB" id="406505at2759"/>
<dbReference type="CDD" id="cd22275">
    <property type="entry name" value="DPBB_EXPB_N"/>
    <property type="match status" value="1"/>
</dbReference>
<comment type="similarity">
    <text evidence="3">Belongs to the expansin family. Expansin B subfamily.</text>
</comment>
<evidence type="ECO:0000313" key="14">
    <source>
        <dbReference type="EMBL" id="KAF9661768.1"/>
    </source>
</evidence>
<dbReference type="GO" id="GO:0071555">
    <property type="term" value="P:cell wall organization"/>
    <property type="evidence" value="ECO:0007669"/>
    <property type="project" value="UniProtKB-KW"/>
</dbReference>
<dbReference type="Pfam" id="PF01357">
    <property type="entry name" value="Expansin_C"/>
    <property type="match status" value="1"/>
</dbReference>
<feature type="transmembrane region" description="Helical" evidence="11">
    <location>
        <begin position="158"/>
        <end position="177"/>
    </location>
</feature>
<evidence type="ECO:0000256" key="6">
    <source>
        <dbReference type="ARBA" id="ARBA00022729"/>
    </source>
</evidence>
<comment type="subcellular location">
    <subcellularLocation>
        <location evidence="1">Membrane</location>
        <topology evidence="1">Peripheral membrane protein</topology>
    </subcellularLocation>
    <subcellularLocation>
        <location evidence="2">Secreted</location>
        <location evidence="2">Cell wall</location>
    </subcellularLocation>
</comment>
<feature type="domain" description="Expansin-like EG45" evidence="12">
    <location>
        <begin position="331"/>
        <end position="441"/>
    </location>
</feature>
<proteinExistence type="inferred from homology"/>
<dbReference type="AlphaFoldDB" id="A0A835J1H4"/>